<dbReference type="InterPro" id="IPR029055">
    <property type="entry name" value="Ntn_hydrolases_N"/>
</dbReference>
<dbReference type="SUPFAM" id="SSF56235">
    <property type="entry name" value="N-terminal nucleophile aminohydrolases (Ntn hydrolases)"/>
    <property type="match status" value="1"/>
</dbReference>
<keyword evidence="3" id="KW-1185">Reference proteome</keyword>
<dbReference type="Gene3D" id="3.60.60.10">
    <property type="entry name" value="Penicillin V Acylase, Chain A"/>
    <property type="match status" value="1"/>
</dbReference>
<dbReference type="InterPro" id="IPR005079">
    <property type="entry name" value="Peptidase_C45_hydrolase"/>
</dbReference>
<comment type="caution">
    <text evidence="2">The sequence shown here is derived from an EMBL/GenBank/DDBJ whole genome shotgun (WGS) entry which is preliminary data.</text>
</comment>
<accession>A0ABW7YLA1</accession>
<reference evidence="2 3" key="1">
    <citation type="submission" date="2024-10" db="EMBL/GenBank/DDBJ databases">
        <title>The Natural Products Discovery Center: Release of the First 8490 Sequenced Strains for Exploring Actinobacteria Biosynthetic Diversity.</title>
        <authorList>
            <person name="Kalkreuter E."/>
            <person name="Kautsar S.A."/>
            <person name="Yang D."/>
            <person name="Bader C.D."/>
            <person name="Teijaro C.N."/>
            <person name="Fluegel L."/>
            <person name="Davis C.M."/>
            <person name="Simpson J.R."/>
            <person name="Lauterbach L."/>
            <person name="Steele A.D."/>
            <person name="Gui C."/>
            <person name="Meng S."/>
            <person name="Li G."/>
            <person name="Viehrig K."/>
            <person name="Ye F."/>
            <person name="Su P."/>
            <person name="Kiefer A.F."/>
            <person name="Nichols A."/>
            <person name="Cepeda A.J."/>
            <person name="Yan W."/>
            <person name="Fan B."/>
            <person name="Jiang Y."/>
            <person name="Adhikari A."/>
            <person name="Zheng C.-J."/>
            <person name="Schuster L."/>
            <person name="Cowan T.M."/>
            <person name="Smanski M.J."/>
            <person name="Chevrette M.G."/>
            <person name="De Carvalho L.P.S."/>
            <person name="Shen B."/>
        </authorList>
    </citation>
    <scope>NUCLEOTIDE SEQUENCE [LARGE SCALE GENOMIC DNA]</scope>
    <source>
        <strain evidence="2 3">NPDC050545</strain>
    </source>
</reference>
<name>A0ABW7YLA1_9ACTN</name>
<dbReference type="Proteomes" id="UP001612741">
    <property type="component" value="Unassembled WGS sequence"/>
</dbReference>
<keyword evidence="2" id="KW-0012">Acyltransferase</keyword>
<dbReference type="GO" id="GO:0016746">
    <property type="term" value="F:acyltransferase activity"/>
    <property type="evidence" value="ECO:0007669"/>
    <property type="project" value="UniProtKB-KW"/>
</dbReference>
<evidence type="ECO:0000313" key="2">
    <source>
        <dbReference type="EMBL" id="MFI6496677.1"/>
    </source>
</evidence>
<evidence type="ECO:0000313" key="3">
    <source>
        <dbReference type="Proteomes" id="UP001612741"/>
    </source>
</evidence>
<gene>
    <name evidence="2" type="ORF">ACIBG2_04805</name>
</gene>
<feature type="domain" description="Peptidase C45 hydrolase" evidence="1">
    <location>
        <begin position="114"/>
        <end position="344"/>
    </location>
</feature>
<proteinExistence type="predicted"/>
<sequence length="363" mass="38940">MDITQIAGGRDDFQLVRHIQVSGSQAEIGGQLAEEARRLGWRPAPVDPQVGRARRSWFAAHWPQHHARMTGAALALGLDPEQDDLTLDGLSMLPQACSALWVPPAGSADGHGRIGRNYDFFTLTTSEIMGGPPAPGELPMASRPHVITSRPDDGLASTVLTMSEFDGCMDGINEAGLAVVLLIADFETATPPEDLSPQTGVNSVQLPRFLLDTCESAEQAKAALLRAEQYDFGTPLHYLVADASGQAFVWEGPDHVAEAGDGPLCVTNHLLRRHPDPAALPEDTPGSFGSFSRLRSLHERSKGAIMSAGDLRASLLEAEQAGDPTMRTLWSTQFDTAARTMTARFYLGEGRGHSPELVFSPSA</sequence>
<evidence type="ECO:0000259" key="1">
    <source>
        <dbReference type="Pfam" id="PF03417"/>
    </source>
</evidence>
<dbReference type="Pfam" id="PF03417">
    <property type="entry name" value="AAT"/>
    <property type="match status" value="1"/>
</dbReference>
<dbReference type="EMBL" id="JBITGY010000001">
    <property type="protein sequence ID" value="MFI6496677.1"/>
    <property type="molecule type" value="Genomic_DNA"/>
</dbReference>
<protein>
    <submittedName>
        <fullName evidence="2">C45 family autoproteolytic acyltransferase/hydrolase</fullName>
    </submittedName>
</protein>
<dbReference type="InterPro" id="IPR047794">
    <property type="entry name" value="C45_proenzyme-like"/>
</dbReference>
<dbReference type="RefSeq" id="WP_397078938.1">
    <property type="nucleotide sequence ID" value="NZ_JBITGY010000001.1"/>
</dbReference>
<organism evidence="2 3">
    <name type="scientific">Nonomuraea typhae</name>
    <dbReference type="NCBI Taxonomy" id="2603600"/>
    <lineage>
        <taxon>Bacteria</taxon>
        <taxon>Bacillati</taxon>
        <taxon>Actinomycetota</taxon>
        <taxon>Actinomycetes</taxon>
        <taxon>Streptosporangiales</taxon>
        <taxon>Streptosporangiaceae</taxon>
        <taxon>Nonomuraea</taxon>
    </lineage>
</organism>
<keyword evidence="2" id="KW-0808">Transferase</keyword>
<dbReference type="NCBIfam" id="NF040521">
    <property type="entry name" value="C45_proenzyme"/>
    <property type="match status" value="1"/>
</dbReference>